<gene>
    <name evidence="1" type="ORF">BGZ65_007918</name>
</gene>
<organism evidence="1 2">
    <name type="scientific">Modicella reniformis</name>
    <dbReference type="NCBI Taxonomy" id="1440133"/>
    <lineage>
        <taxon>Eukaryota</taxon>
        <taxon>Fungi</taxon>
        <taxon>Fungi incertae sedis</taxon>
        <taxon>Mucoromycota</taxon>
        <taxon>Mortierellomycotina</taxon>
        <taxon>Mortierellomycetes</taxon>
        <taxon>Mortierellales</taxon>
        <taxon>Mortierellaceae</taxon>
        <taxon>Modicella</taxon>
    </lineage>
</organism>
<dbReference type="Proteomes" id="UP000749646">
    <property type="component" value="Unassembled WGS sequence"/>
</dbReference>
<evidence type="ECO:0000313" key="2">
    <source>
        <dbReference type="Proteomes" id="UP000749646"/>
    </source>
</evidence>
<name>A0A9P6JGX7_9FUNG</name>
<dbReference type="AlphaFoldDB" id="A0A9P6JGX7"/>
<proteinExistence type="predicted"/>
<sequence length="189" mass="21494">MHSEWDVDLPTEAQIDLDTIGSELRQTLFKIALKNLQWVQKLSKNDGFDKFRCLPFKDALNLEFIFTDANNRFGEELTAVAKAICVMPQLEEHPTQIDHIVTSLKANSSGTAKGLLDQTYELQKLQSPDSEAMRFITMIQNIILFLCSALHILRPLVGSNHPSEADCLYFWMKVIEAALPLGTRLRFQL</sequence>
<comment type="caution">
    <text evidence="1">The sequence shown here is derived from an EMBL/GenBank/DDBJ whole genome shotgun (WGS) entry which is preliminary data.</text>
</comment>
<protein>
    <submittedName>
        <fullName evidence="1">Uncharacterized protein</fullName>
    </submittedName>
</protein>
<dbReference type="OrthoDB" id="2383243at2759"/>
<keyword evidence="2" id="KW-1185">Reference proteome</keyword>
<evidence type="ECO:0000313" key="1">
    <source>
        <dbReference type="EMBL" id="KAF9976222.1"/>
    </source>
</evidence>
<reference evidence="1" key="1">
    <citation type="journal article" date="2020" name="Fungal Divers.">
        <title>Resolving the Mortierellaceae phylogeny through synthesis of multi-gene phylogenetics and phylogenomics.</title>
        <authorList>
            <person name="Vandepol N."/>
            <person name="Liber J."/>
            <person name="Desiro A."/>
            <person name="Na H."/>
            <person name="Kennedy M."/>
            <person name="Barry K."/>
            <person name="Grigoriev I.V."/>
            <person name="Miller A.N."/>
            <person name="O'Donnell K."/>
            <person name="Stajich J.E."/>
            <person name="Bonito G."/>
        </authorList>
    </citation>
    <scope>NUCLEOTIDE SEQUENCE</scope>
    <source>
        <strain evidence="1">MES-2147</strain>
    </source>
</reference>
<dbReference type="EMBL" id="JAAAHW010004276">
    <property type="protein sequence ID" value="KAF9976222.1"/>
    <property type="molecule type" value="Genomic_DNA"/>
</dbReference>
<accession>A0A9P6JGX7</accession>